<dbReference type="EMBL" id="DVNM01000047">
    <property type="protein sequence ID" value="HIU69962.1"/>
    <property type="molecule type" value="Genomic_DNA"/>
</dbReference>
<evidence type="ECO:0000313" key="3">
    <source>
        <dbReference type="EMBL" id="HIU69962.1"/>
    </source>
</evidence>
<organism evidence="3 4">
    <name type="scientific">Candidatus Scybalenecus merdavium</name>
    <dbReference type="NCBI Taxonomy" id="2840939"/>
    <lineage>
        <taxon>Bacteria</taxon>
        <taxon>Bacillati</taxon>
        <taxon>Bacillota</taxon>
        <taxon>Clostridia</taxon>
        <taxon>Eubacteriales</taxon>
        <taxon>Oscillospiraceae</taxon>
        <taxon>Oscillospiraceae incertae sedis</taxon>
        <taxon>Candidatus Scybalenecus</taxon>
    </lineage>
</organism>
<dbReference type="InterPro" id="IPR036259">
    <property type="entry name" value="MFS_trans_sf"/>
</dbReference>
<accession>A0A9D1SNX7</accession>
<feature type="transmembrane region" description="Helical" evidence="2">
    <location>
        <begin position="299"/>
        <end position="317"/>
    </location>
</feature>
<dbReference type="SUPFAM" id="SSF103473">
    <property type="entry name" value="MFS general substrate transporter"/>
    <property type="match status" value="1"/>
</dbReference>
<sequence length="802" mass="91388">MKELKQKIQTGIEALQLYWDKPPKGRYMPFKEIASLAAGGMGVKFICYAVQLMLLSVGNTLIGNTIGIAPREMYVIYVISVIASFPLTGIRARMVDNSKNKRGRFRPYIFTMAIPTVILAIGFTWMPYEQMSMLWKCVTVLLYNIGFQFFYMMMFDSYTNIINVLSPNTYERSDAYSITGIVDSFAPTIIGFILPLLAQWVTGQNTIYDMRVYRAVFPPILLVGLLLTILIYNNTEEKIVQAKTHVIQIKFMDSLRAIGKNKYFWLISCAGWIGFLESSFATILAWLYNYQDACSALEYSIITAIYGNSALWSMLFAPLLVRKIGKRKLMIYSNLMSIFFIMCMYPVVTDAPKEMMIWLLMGCMFINGVGTSLGNTLTYSLNSDIRDYQQYITGERIDGMFFAAGLISSVVTMITGVVLPMIYDYAGLNEATARSLGYDGSNVYYVLYDTGYFERICGILIIASAIGATLNVIPYFFYDLTELKQKAMVTVLKIRALFEDYGNGVLSDEKLVEAIDLIDEAREYVNKEPVKPSKAEIKAARKTHDKEKIRAAKAAYQAQRDYNEKIAIAKYVVEEVDKFDSPEMQEELRYANHVYAAGLDGLKDLHTISVADARRMPKKTKAEKQLRKKMIERAKGEAEAKKMLAKHYPNGIEMFDMQVFTKLFETDDALEAKRNELIEARTAAQKAKDKERQKEIARELRTLTRERQANQKQIKEASNAYSQFNRAARPYLNAKKLLTQQENYSHYDEIKASYEEAKARFAAQTAADALAQEQAKKEREAYAAKLREEKKAARKKNRAAKK</sequence>
<feature type="transmembrane region" description="Helical" evidence="2">
    <location>
        <begin position="133"/>
        <end position="154"/>
    </location>
</feature>
<dbReference type="AlphaFoldDB" id="A0A9D1SNX7"/>
<feature type="transmembrane region" description="Helical" evidence="2">
    <location>
        <begin position="263"/>
        <end position="287"/>
    </location>
</feature>
<feature type="transmembrane region" description="Helical" evidence="2">
    <location>
        <begin position="212"/>
        <end position="233"/>
    </location>
</feature>
<reference evidence="3" key="2">
    <citation type="journal article" date="2021" name="PeerJ">
        <title>Extensive microbial diversity within the chicken gut microbiome revealed by metagenomics and culture.</title>
        <authorList>
            <person name="Gilroy R."/>
            <person name="Ravi A."/>
            <person name="Getino M."/>
            <person name="Pursley I."/>
            <person name="Horton D.L."/>
            <person name="Alikhan N.F."/>
            <person name="Baker D."/>
            <person name="Gharbi K."/>
            <person name="Hall N."/>
            <person name="Watson M."/>
            <person name="Adriaenssens E.M."/>
            <person name="Foster-Nyarko E."/>
            <person name="Jarju S."/>
            <person name="Secka A."/>
            <person name="Antonio M."/>
            <person name="Oren A."/>
            <person name="Chaudhuri R.R."/>
            <person name="La Ragione R."/>
            <person name="Hildebrand F."/>
            <person name="Pallen M.J."/>
        </authorList>
    </citation>
    <scope>NUCLEOTIDE SEQUENCE</scope>
    <source>
        <strain evidence="3">CHK176-6737</strain>
    </source>
</reference>
<evidence type="ECO:0000256" key="1">
    <source>
        <dbReference type="SAM" id="Coils"/>
    </source>
</evidence>
<dbReference type="Proteomes" id="UP000824125">
    <property type="component" value="Unassembled WGS sequence"/>
</dbReference>
<feature type="transmembrane region" description="Helical" evidence="2">
    <location>
        <begin position="107"/>
        <end position="127"/>
    </location>
</feature>
<keyword evidence="2" id="KW-1133">Transmembrane helix</keyword>
<keyword evidence="1" id="KW-0175">Coiled coil</keyword>
<keyword evidence="2" id="KW-0472">Membrane</keyword>
<keyword evidence="2" id="KW-0812">Transmembrane</keyword>
<feature type="coiled-coil region" evidence="1">
    <location>
        <begin position="670"/>
        <end position="720"/>
    </location>
</feature>
<evidence type="ECO:0000256" key="2">
    <source>
        <dbReference type="SAM" id="Phobius"/>
    </source>
</evidence>
<comment type="caution">
    <text evidence="3">The sequence shown here is derived from an EMBL/GenBank/DDBJ whole genome shotgun (WGS) entry which is preliminary data.</text>
</comment>
<gene>
    <name evidence="3" type="ORF">IAD23_08400</name>
</gene>
<name>A0A9D1SNX7_9FIRM</name>
<evidence type="ECO:0000313" key="4">
    <source>
        <dbReference type="Proteomes" id="UP000824125"/>
    </source>
</evidence>
<protein>
    <submittedName>
        <fullName evidence="3">MFS transporter</fullName>
    </submittedName>
</protein>
<dbReference type="Pfam" id="PF13347">
    <property type="entry name" value="MFS_2"/>
    <property type="match status" value="1"/>
</dbReference>
<reference evidence="3" key="1">
    <citation type="submission" date="2020-10" db="EMBL/GenBank/DDBJ databases">
        <authorList>
            <person name="Gilroy R."/>
        </authorList>
    </citation>
    <scope>NUCLEOTIDE SEQUENCE</scope>
    <source>
        <strain evidence="3">CHK176-6737</strain>
    </source>
</reference>
<feature type="transmembrane region" description="Helical" evidence="2">
    <location>
        <begin position="355"/>
        <end position="379"/>
    </location>
</feature>
<feature type="transmembrane region" description="Helical" evidence="2">
    <location>
        <begin position="452"/>
        <end position="478"/>
    </location>
</feature>
<feature type="transmembrane region" description="Helical" evidence="2">
    <location>
        <begin position="400"/>
        <end position="423"/>
    </location>
</feature>
<dbReference type="Gene3D" id="1.20.1250.20">
    <property type="entry name" value="MFS general substrate transporter like domains"/>
    <property type="match status" value="2"/>
</dbReference>
<proteinExistence type="predicted"/>
<feature type="transmembrane region" description="Helical" evidence="2">
    <location>
        <begin position="74"/>
        <end position="95"/>
    </location>
</feature>
<feature type="transmembrane region" description="Helical" evidence="2">
    <location>
        <begin position="175"/>
        <end position="200"/>
    </location>
</feature>
<feature type="transmembrane region" description="Helical" evidence="2">
    <location>
        <begin position="33"/>
        <end position="54"/>
    </location>
</feature>
<feature type="transmembrane region" description="Helical" evidence="2">
    <location>
        <begin position="329"/>
        <end position="349"/>
    </location>
</feature>